<organism evidence="1 2">
    <name type="scientific">Candidula unifasciata</name>
    <dbReference type="NCBI Taxonomy" id="100452"/>
    <lineage>
        <taxon>Eukaryota</taxon>
        <taxon>Metazoa</taxon>
        <taxon>Spiralia</taxon>
        <taxon>Lophotrochozoa</taxon>
        <taxon>Mollusca</taxon>
        <taxon>Gastropoda</taxon>
        <taxon>Heterobranchia</taxon>
        <taxon>Euthyneura</taxon>
        <taxon>Panpulmonata</taxon>
        <taxon>Eupulmonata</taxon>
        <taxon>Stylommatophora</taxon>
        <taxon>Helicina</taxon>
        <taxon>Helicoidea</taxon>
        <taxon>Geomitridae</taxon>
        <taxon>Candidula</taxon>
    </lineage>
</organism>
<dbReference type="OrthoDB" id="6110938at2759"/>
<protein>
    <submittedName>
        <fullName evidence="1">Uncharacterized protein</fullName>
    </submittedName>
</protein>
<dbReference type="Proteomes" id="UP000678393">
    <property type="component" value="Unassembled WGS sequence"/>
</dbReference>
<evidence type="ECO:0000313" key="1">
    <source>
        <dbReference type="EMBL" id="CAG5131051.1"/>
    </source>
</evidence>
<keyword evidence="2" id="KW-1185">Reference proteome</keyword>
<comment type="caution">
    <text evidence="1">The sequence shown here is derived from an EMBL/GenBank/DDBJ whole genome shotgun (WGS) entry which is preliminary data.</text>
</comment>
<name>A0A8S3ZXL3_9EUPU</name>
<reference evidence="1" key="1">
    <citation type="submission" date="2021-04" db="EMBL/GenBank/DDBJ databases">
        <authorList>
            <consortium name="Molecular Ecology Group"/>
        </authorList>
    </citation>
    <scope>NUCLEOTIDE SEQUENCE</scope>
</reference>
<gene>
    <name evidence="1" type="ORF">CUNI_LOCUS16609</name>
</gene>
<dbReference type="EMBL" id="CAJHNH020004445">
    <property type="protein sequence ID" value="CAG5131051.1"/>
    <property type="molecule type" value="Genomic_DNA"/>
</dbReference>
<accession>A0A8S3ZXL3</accession>
<evidence type="ECO:0000313" key="2">
    <source>
        <dbReference type="Proteomes" id="UP000678393"/>
    </source>
</evidence>
<sequence>MIVVVVVMMMMMVRKKNDGWSHGLVCWHCIADNCDMNPEENSRAEQKSCLEGQTCQKVFFEMESDIDDNKYRSTVRSCADECIPHNDFINCSSELRTTRGCVKRACCNDDDLCNSGDATHSQPWTVVYRIWFLLVIRLVFRRCHLV</sequence>
<dbReference type="AlphaFoldDB" id="A0A8S3ZXL3"/>
<proteinExistence type="predicted"/>